<name>A0ABZ2L2K7_9BACT</name>
<dbReference type="Proteomes" id="UP001374803">
    <property type="component" value="Chromosome"/>
</dbReference>
<dbReference type="SUPFAM" id="SSF88713">
    <property type="entry name" value="Glycoside hydrolase/deacetylase"/>
    <property type="match status" value="1"/>
</dbReference>
<dbReference type="RefSeq" id="WP_394833850.1">
    <property type="nucleotide sequence ID" value="NZ_CP089929.1"/>
</dbReference>
<organism evidence="3 4">
    <name type="scientific">Pendulispora rubella</name>
    <dbReference type="NCBI Taxonomy" id="2741070"/>
    <lineage>
        <taxon>Bacteria</taxon>
        <taxon>Pseudomonadati</taxon>
        <taxon>Myxococcota</taxon>
        <taxon>Myxococcia</taxon>
        <taxon>Myxococcales</taxon>
        <taxon>Sorangiineae</taxon>
        <taxon>Pendulisporaceae</taxon>
        <taxon>Pendulispora</taxon>
    </lineage>
</organism>
<evidence type="ECO:0000313" key="4">
    <source>
        <dbReference type="Proteomes" id="UP001374803"/>
    </source>
</evidence>
<gene>
    <name evidence="3" type="ORF">LVJ94_45830</name>
</gene>
<reference evidence="3" key="1">
    <citation type="submission" date="2021-12" db="EMBL/GenBank/DDBJ databases">
        <title>Discovery of the Pendulisporaceae a myxobacterial family with distinct sporulation behavior and unique specialized metabolism.</title>
        <authorList>
            <person name="Garcia R."/>
            <person name="Popoff A."/>
            <person name="Bader C.D."/>
            <person name="Loehr J."/>
            <person name="Walesch S."/>
            <person name="Walt C."/>
            <person name="Boldt J."/>
            <person name="Bunk B."/>
            <person name="Haeckl F.J.F.P.J."/>
            <person name="Gunesch A.P."/>
            <person name="Birkelbach J."/>
            <person name="Nuebel U."/>
            <person name="Pietschmann T."/>
            <person name="Bach T."/>
            <person name="Mueller R."/>
        </authorList>
    </citation>
    <scope>NUCLEOTIDE SEQUENCE</scope>
    <source>
        <strain evidence="3">MSr11367</strain>
    </source>
</reference>
<dbReference type="EMBL" id="CP089983">
    <property type="protein sequence ID" value="WXB04213.1"/>
    <property type="molecule type" value="Genomic_DNA"/>
</dbReference>
<evidence type="ECO:0000259" key="2">
    <source>
        <dbReference type="PROSITE" id="PS51677"/>
    </source>
</evidence>
<dbReference type="Pfam" id="PF01522">
    <property type="entry name" value="Polysacc_deac_1"/>
    <property type="match status" value="1"/>
</dbReference>
<dbReference type="PANTHER" id="PTHR10587">
    <property type="entry name" value="GLYCOSYL TRANSFERASE-RELATED"/>
    <property type="match status" value="1"/>
</dbReference>
<feature type="domain" description="NodB homology" evidence="2">
    <location>
        <begin position="130"/>
        <end position="316"/>
    </location>
</feature>
<dbReference type="InterPro" id="IPR050248">
    <property type="entry name" value="Polysacc_deacetylase_ArnD"/>
</dbReference>
<dbReference type="PROSITE" id="PS51677">
    <property type="entry name" value="NODB"/>
    <property type="match status" value="1"/>
</dbReference>
<sequence length="382" mass="42553">MTSFRGWIPLLALAAGTWMGLGRPDLPRVRRYLDENSDKIEQFETTARSAARDATKVAREAIDRAGQPQQRRASGPAPSLPPEPPLQPLSPLFSALPDLLPWPRLNPDAGLNRAWLLAEGPDPDPQVGERLVTFTFDDGPSPATTPAILRVLEKYGVRATFFLIGRYLDGDDAHAEAAREVVRQIVRAGHTVGNHTHDHEQLTAVAHTRALAQMDQGAASIERVTGRRPVFFRPPYGSLDPFTQQAIAERAWELVLWSVESQDMLANDPIQLAGSLEGQLEYNGGGIILLHDVKPSTLAALPRLLAWLDERKYDPAHPETPGYRIVDLAEYLRATAQRPQPFPNRAALEEARKVEYVRMRTEAKRRGVPMRPLVQRTRSHSE</sequence>
<evidence type="ECO:0000313" key="3">
    <source>
        <dbReference type="EMBL" id="WXB04213.1"/>
    </source>
</evidence>
<feature type="compositionally biased region" description="Pro residues" evidence="1">
    <location>
        <begin position="78"/>
        <end position="87"/>
    </location>
</feature>
<accession>A0ABZ2L2K7</accession>
<feature type="region of interest" description="Disordered" evidence="1">
    <location>
        <begin position="62"/>
        <end position="87"/>
    </location>
</feature>
<dbReference type="CDD" id="cd10917">
    <property type="entry name" value="CE4_NodB_like_6s_7s"/>
    <property type="match status" value="1"/>
</dbReference>
<protein>
    <submittedName>
        <fullName evidence="3">Polysaccharide deacetylase family protein</fullName>
    </submittedName>
</protein>
<keyword evidence="4" id="KW-1185">Reference proteome</keyword>
<dbReference type="InterPro" id="IPR002509">
    <property type="entry name" value="NODB_dom"/>
</dbReference>
<proteinExistence type="predicted"/>
<dbReference type="InterPro" id="IPR011330">
    <property type="entry name" value="Glyco_hydro/deAcase_b/a-brl"/>
</dbReference>
<dbReference type="Gene3D" id="3.20.20.370">
    <property type="entry name" value="Glycoside hydrolase/deacetylase"/>
    <property type="match status" value="1"/>
</dbReference>
<evidence type="ECO:0000256" key="1">
    <source>
        <dbReference type="SAM" id="MobiDB-lite"/>
    </source>
</evidence>